<evidence type="ECO:0000313" key="1">
    <source>
        <dbReference type="EMBL" id="VDP91745.1"/>
    </source>
</evidence>
<reference evidence="3" key="1">
    <citation type="submission" date="2016-06" db="UniProtKB">
        <authorList>
            <consortium name="WormBaseParasite"/>
        </authorList>
    </citation>
    <scope>IDENTIFICATION</scope>
</reference>
<evidence type="ECO:0000313" key="2">
    <source>
        <dbReference type="Proteomes" id="UP000272942"/>
    </source>
</evidence>
<organism evidence="3">
    <name type="scientific">Echinostoma caproni</name>
    <dbReference type="NCBI Taxonomy" id="27848"/>
    <lineage>
        <taxon>Eukaryota</taxon>
        <taxon>Metazoa</taxon>
        <taxon>Spiralia</taxon>
        <taxon>Lophotrochozoa</taxon>
        <taxon>Platyhelminthes</taxon>
        <taxon>Trematoda</taxon>
        <taxon>Digenea</taxon>
        <taxon>Plagiorchiida</taxon>
        <taxon>Echinostomata</taxon>
        <taxon>Echinostomatoidea</taxon>
        <taxon>Echinostomatidae</taxon>
        <taxon>Echinostoma</taxon>
    </lineage>
</organism>
<keyword evidence="2" id="KW-1185">Reference proteome</keyword>
<dbReference type="OrthoDB" id="6246804at2759"/>
<reference evidence="1 2" key="2">
    <citation type="submission" date="2018-11" db="EMBL/GenBank/DDBJ databases">
        <authorList>
            <consortium name="Pathogen Informatics"/>
        </authorList>
    </citation>
    <scope>NUCLEOTIDE SEQUENCE [LARGE SCALE GENOMIC DNA]</scope>
    <source>
        <strain evidence="1 2">Egypt</strain>
    </source>
</reference>
<gene>
    <name evidence="1" type="ORF">ECPE_LOCUS14473</name>
</gene>
<dbReference type="Proteomes" id="UP000272942">
    <property type="component" value="Unassembled WGS sequence"/>
</dbReference>
<protein>
    <submittedName>
        <fullName evidence="1 3">Uncharacterized protein</fullName>
    </submittedName>
</protein>
<accession>A0A183B5I8</accession>
<dbReference type="EMBL" id="UZAN01057655">
    <property type="protein sequence ID" value="VDP91745.1"/>
    <property type="molecule type" value="Genomic_DNA"/>
</dbReference>
<dbReference type="AlphaFoldDB" id="A0A183B5I8"/>
<proteinExistence type="predicted"/>
<evidence type="ECO:0000313" key="3">
    <source>
        <dbReference type="WBParaSite" id="ECPE_0001451301-mRNA-1"/>
    </source>
</evidence>
<dbReference type="WBParaSite" id="ECPE_0001451301-mRNA-1">
    <property type="protein sequence ID" value="ECPE_0001451301-mRNA-1"/>
    <property type="gene ID" value="ECPE_0001451301"/>
</dbReference>
<sequence>MRRELYVSLRRDHEIWWSQHASETERAAALGMSETIYEADGSLIYNQQRRLERWMERFKAQFGWPPAPTSHTAIPVHVPWSVSTDPPSEVEIRKEILALGRHKAPALVVFSQLYLKMVE</sequence>
<name>A0A183B5I8_9TREM</name>